<protein>
    <submittedName>
        <fullName evidence="2">Uncharacterized protein</fullName>
    </submittedName>
</protein>
<name>A0A7S2NGP2_9DINO</name>
<accession>A0A7S2NGP2</accession>
<dbReference type="AlphaFoldDB" id="A0A7S2NGP2"/>
<evidence type="ECO:0000256" key="1">
    <source>
        <dbReference type="SAM" id="MobiDB-lite"/>
    </source>
</evidence>
<dbReference type="EMBL" id="HBGW01023315">
    <property type="protein sequence ID" value="CAD9537934.1"/>
    <property type="molecule type" value="Transcribed_RNA"/>
</dbReference>
<reference evidence="2" key="1">
    <citation type="submission" date="2021-01" db="EMBL/GenBank/DDBJ databases">
        <authorList>
            <person name="Corre E."/>
            <person name="Pelletier E."/>
            <person name="Niang G."/>
            <person name="Scheremetjew M."/>
            <person name="Finn R."/>
            <person name="Kale V."/>
            <person name="Holt S."/>
            <person name="Cochrane G."/>
            <person name="Meng A."/>
            <person name="Brown T."/>
            <person name="Cohen L."/>
        </authorList>
    </citation>
    <scope>NUCLEOTIDE SEQUENCE</scope>
    <source>
        <strain evidence="2">RCC3387</strain>
    </source>
</reference>
<proteinExistence type="predicted"/>
<evidence type="ECO:0000313" key="2">
    <source>
        <dbReference type="EMBL" id="CAD9537934.1"/>
    </source>
</evidence>
<sequence>MPTCALLSGGVLVSQPMLGDRMADWRDRAAPELGLPPSQIALLAGAAPIPLHADLHEYRAVSLQVLILPPPAPNQAHRVEAVLWLLSTCGRVIHDDGDAGSSLVSGLLARLEGLQGQLPKRLQFDLSDVLQARRAWVCGLTVCGRNVSQINRGAPRLGIEEAGPSQSARVRHAPSSDG</sequence>
<feature type="region of interest" description="Disordered" evidence="1">
    <location>
        <begin position="158"/>
        <end position="178"/>
    </location>
</feature>
<organism evidence="2">
    <name type="scientific">Zooxanthella nutricula</name>
    <dbReference type="NCBI Taxonomy" id="1333877"/>
    <lineage>
        <taxon>Eukaryota</taxon>
        <taxon>Sar</taxon>
        <taxon>Alveolata</taxon>
        <taxon>Dinophyceae</taxon>
        <taxon>Peridiniales</taxon>
        <taxon>Peridiniales incertae sedis</taxon>
        <taxon>Zooxanthella</taxon>
    </lineage>
</organism>
<gene>
    <name evidence="2" type="ORF">BRAN1462_LOCUS14785</name>
</gene>